<comment type="subcellular location">
    <subcellularLocation>
        <location evidence="1">Membrane</location>
        <topology evidence="1">Multi-pass membrane protein</topology>
    </subcellularLocation>
</comment>
<proteinExistence type="predicted"/>
<protein>
    <recommendedName>
        <fullName evidence="7">TLC domain-containing protein</fullName>
    </recommendedName>
</protein>
<keyword evidence="9" id="KW-1185">Reference proteome</keyword>
<feature type="domain" description="TLC" evidence="7">
    <location>
        <begin position="29"/>
        <end position="211"/>
    </location>
</feature>
<reference evidence="8 9" key="1">
    <citation type="submission" date="2023-03" db="EMBL/GenBank/DDBJ databases">
        <title>Genome insight into feeding habits of ladybird beetles.</title>
        <authorList>
            <person name="Li H.-S."/>
            <person name="Huang Y.-H."/>
            <person name="Pang H."/>
        </authorList>
    </citation>
    <scope>NUCLEOTIDE SEQUENCE [LARGE SCALE GENOMIC DNA]</scope>
    <source>
        <strain evidence="8">SYSU_2023b</strain>
        <tissue evidence="8">Whole body</tissue>
    </source>
</reference>
<dbReference type="EMBL" id="JARQZJ010000015">
    <property type="protein sequence ID" value="KAK9873053.1"/>
    <property type="molecule type" value="Genomic_DNA"/>
</dbReference>
<keyword evidence="3 6" id="KW-1133">Transmembrane helix</keyword>
<dbReference type="InterPro" id="IPR042512">
    <property type="entry name" value="TLCD5"/>
</dbReference>
<dbReference type="Pfam" id="PF03798">
    <property type="entry name" value="TRAM_LAG1_CLN8"/>
    <property type="match status" value="1"/>
</dbReference>
<keyword evidence="2 5" id="KW-0812">Transmembrane</keyword>
<dbReference type="SMART" id="SM00724">
    <property type="entry name" value="TLC"/>
    <property type="match status" value="1"/>
</dbReference>
<evidence type="ECO:0000256" key="4">
    <source>
        <dbReference type="ARBA" id="ARBA00023136"/>
    </source>
</evidence>
<gene>
    <name evidence="8" type="ORF">WA026_020787</name>
</gene>
<dbReference type="Proteomes" id="UP001431783">
    <property type="component" value="Unassembled WGS sequence"/>
</dbReference>
<feature type="transmembrane region" description="Helical" evidence="6">
    <location>
        <begin position="192"/>
        <end position="210"/>
    </location>
</feature>
<dbReference type="InterPro" id="IPR006634">
    <property type="entry name" value="TLC-dom"/>
</dbReference>
<evidence type="ECO:0000256" key="5">
    <source>
        <dbReference type="PROSITE-ProRule" id="PRU00205"/>
    </source>
</evidence>
<dbReference type="PANTHER" id="PTHR31898:SF1">
    <property type="entry name" value="TLC DOMAIN-CONTAINING PROTEIN 5"/>
    <property type="match status" value="1"/>
</dbReference>
<evidence type="ECO:0000313" key="8">
    <source>
        <dbReference type="EMBL" id="KAK9873053.1"/>
    </source>
</evidence>
<comment type="caution">
    <text evidence="8">The sequence shown here is derived from an EMBL/GenBank/DDBJ whole genome shotgun (WGS) entry which is preliminary data.</text>
</comment>
<feature type="transmembrane region" description="Helical" evidence="6">
    <location>
        <begin position="155"/>
        <end position="180"/>
    </location>
</feature>
<name>A0AAW1TRT9_9CUCU</name>
<keyword evidence="4 5" id="KW-0472">Membrane</keyword>
<organism evidence="8 9">
    <name type="scientific">Henosepilachna vigintioctopunctata</name>
    <dbReference type="NCBI Taxonomy" id="420089"/>
    <lineage>
        <taxon>Eukaryota</taxon>
        <taxon>Metazoa</taxon>
        <taxon>Ecdysozoa</taxon>
        <taxon>Arthropoda</taxon>
        <taxon>Hexapoda</taxon>
        <taxon>Insecta</taxon>
        <taxon>Pterygota</taxon>
        <taxon>Neoptera</taxon>
        <taxon>Endopterygota</taxon>
        <taxon>Coleoptera</taxon>
        <taxon>Polyphaga</taxon>
        <taxon>Cucujiformia</taxon>
        <taxon>Coccinelloidea</taxon>
        <taxon>Coccinellidae</taxon>
        <taxon>Epilachninae</taxon>
        <taxon>Epilachnini</taxon>
        <taxon>Henosepilachna</taxon>
    </lineage>
</organism>
<dbReference type="GO" id="GO:0016020">
    <property type="term" value="C:membrane"/>
    <property type="evidence" value="ECO:0007669"/>
    <property type="project" value="UniProtKB-SubCell"/>
</dbReference>
<sequence length="237" mass="27630">MSSNTINAIAFSTILWTLCYKMFRRIFPTKSPEYNCRLATVIHGGTTAIVGLNQCFLNENPFHHPNWVTTNLQSGLLIFSLGYFIYDLCWCCYYKTETGLMIVHHVFSIVALKSILWKGYSGGQTSCCLGFMEVTNPFLQLRWLLRYEGYHSTMLFTAVEIFFFTLFFIVRVLIGTYILLNVLFEEKNDTDFKLGIAFFYVISMMFVFRISKYVVKNYGPTGRFWKSRIERPSHNVL</sequence>
<feature type="transmembrane region" description="Helical" evidence="6">
    <location>
        <begin position="6"/>
        <end position="23"/>
    </location>
</feature>
<evidence type="ECO:0000259" key="7">
    <source>
        <dbReference type="PROSITE" id="PS50922"/>
    </source>
</evidence>
<evidence type="ECO:0000256" key="2">
    <source>
        <dbReference type="ARBA" id="ARBA00022692"/>
    </source>
</evidence>
<evidence type="ECO:0000256" key="3">
    <source>
        <dbReference type="ARBA" id="ARBA00022989"/>
    </source>
</evidence>
<dbReference type="PROSITE" id="PS50922">
    <property type="entry name" value="TLC"/>
    <property type="match status" value="1"/>
</dbReference>
<dbReference type="AlphaFoldDB" id="A0AAW1TRT9"/>
<accession>A0AAW1TRT9</accession>
<dbReference type="PANTHER" id="PTHR31898">
    <property type="entry name" value="TRANSMEMBRANE PROTEIN 136"/>
    <property type="match status" value="1"/>
</dbReference>
<evidence type="ECO:0000313" key="9">
    <source>
        <dbReference type="Proteomes" id="UP001431783"/>
    </source>
</evidence>
<evidence type="ECO:0000256" key="6">
    <source>
        <dbReference type="SAM" id="Phobius"/>
    </source>
</evidence>
<evidence type="ECO:0000256" key="1">
    <source>
        <dbReference type="ARBA" id="ARBA00004141"/>
    </source>
</evidence>